<evidence type="ECO:0000256" key="3">
    <source>
        <dbReference type="SAM" id="Phobius"/>
    </source>
</evidence>
<feature type="transmembrane region" description="Helical" evidence="3">
    <location>
        <begin position="38"/>
        <end position="58"/>
    </location>
</feature>
<proteinExistence type="predicted"/>
<dbReference type="GO" id="GO:0008758">
    <property type="term" value="F:UDP-2,3-diacylglucosamine hydrolase activity"/>
    <property type="evidence" value="ECO:0007669"/>
    <property type="project" value="TreeGrafter"/>
</dbReference>
<evidence type="ECO:0000313" key="6">
    <source>
        <dbReference type="Proteomes" id="UP000711407"/>
    </source>
</evidence>
<feature type="transmembrane region" description="Helical" evidence="3">
    <location>
        <begin position="70"/>
        <end position="93"/>
    </location>
</feature>
<dbReference type="AlphaFoldDB" id="A0A921E8Z2"/>
<evidence type="ECO:0000256" key="1">
    <source>
        <dbReference type="ARBA" id="ARBA00022723"/>
    </source>
</evidence>
<feature type="transmembrane region" description="Helical" evidence="3">
    <location>
        <begin position="6"/>
        <end position="26"/>
    </location>
</feature>
<dbReference type="Proteomes" id="UP000711407">
    <property type="component" value="Unassembled WGS sequence"/>
</dbReference>
<sequence length="405" mass="45372">MRIPIIVLVVGLCLSFILDFYIWRVVKARFKSRIYSRRLQIVSAIVLWVFLAVAVSLPRRSGSDETLQCIMWMLFGYMTVYGAKLVFVVFDLISSVPRLWRGSRMRWLGCVGAIASILTFAAMWWGALINRYSHQIVEENIYIENLPDGFDGFRIVQISDLHTGTYGGDTTYLAKIVSIVNGLRPDVILFTGDIVNRHMAEIEPHLETLRHFKSPAGVYAVLGNHDYGDYSDWKSEESKQADFQSLIRHIRADLGWKLLLNEYAMLRAGGDSIALIGVENVGDPPFKTYGSLSRAYPTPGDSSVKILMTHNPAHWVDSIRNNHDVNIALTLSGHTHAMQMEVAGISPAALRYETWGGLYKDSIKGRNQHQLYVNIGIGTVGLPMRIGATPEITVLTLKKSQAVAE</sequence>
<name>A0A921E8Z2_9BACT</name>
<dbReference type="InterPro" id="IPR004843">
    <property type="entry name" value="Calcineurin-like_PHP"/>
</dbReference>
<feature type="domain" description="Calcineurin-like phosphoesterase" evidence="4">
    <location>
        <begin position="153"/>
        <end position="337"/>
    </location>
</feature>
<dbReference type="GO" id="GO:0016020">
    <property type="term" value="C:membrane"/>
    <property type="evidence" value="ECO:0007669"/>
    <property type="project" value="GOC"/>
</dbReference>
<dbReference type="GO" id="GO:0046872">
    <property type="term" value="F:metal ion binding"/>
    <property type="evidence" value="ECO:0007669"/>
    <property type="project" value="UniProtKB-KW"/>
</dbReference>
<keyword evidence="1" id="KW-0479">Metal-binding</keyword>
<dbReference type="CDD" id="cd07385">
    <property type="entry name" value="MPP_YkuE_C"/>
    <property type="match status" value="1"/>
</dbReference>
<dbReference type="EMBL" id="DYXT01000041">
    <property type="protein sequence ID" value="HJE39698.1"/>
    <property type="molecule type" value="Genomic_DNA"/>
</dbReference>
<dbReference type="Pfam" id="PF00149">
    <property type="entry name" value="Metallophos"/>
    <property type="match status" value="1"/>
</dbReference>
<keyword evidence="2" id="KW-0378">Hydrolase</keyword>
<keyword evidence="3" id="KW-1133">Transmembrane helix</keyword>
<gene>
    <name evidence="5" type="ORF">K8V47_08095</name>
</gene>
<dbReference type="InterPro" id="IPR029052">
    <property type="entry name" value="Metallo-depent_PP-like"/>
</dbReference>
<dbReference type="SUPFAM" id="SSF56300">
    <property type="entry name" value="Metallo-dependent phosphatases"/>
    <property type="match status" value="1"/>
</dbReference>
<keyword evidence="3" id="KW-0472">Membrane</keyword>
<dbReference type="InterPro" id="IPR051158">
    <property type="entry name" value="Metallophosphoesterase_sf"/>
</dbReference>
<dbReference type="Gene3D" id="3.60.21.10">
    <property type="match status" value="1"/>
</dbReference>
<evidence type="ECO:0000259" key="4">
    <source>
        <dbReference type="Pfam" id="PF00149"/>
    </source>
</evidence>
<dbReference type="PANTHER" id="PTHR31302">
    <property type="entry name" value="TRANSMEMBRANE PROTEIN WITH METALLOPHOSPHOESTERASE DOMAIN-RELATED"/>
    <property type="match status" value="1"/>
</dbReference>
<accession>A0A921E8Z2</accession>
<evidence type="ECO:0000256" key="2">
    <source>
        <dbReference type="ARBA" id="ARBA00022801"/>
    </source>
</evidence>
<dbReference type="PANTHER" id="PTHR31302:SF31">
    <property type="entry name" value="PHOSPHODIESTERASE YAEI"/>
    <property type="match status" value="1"/>
</dbReference>
<comment type="caution">
    <text evidence="5">The sequence shown here is derived from an EMBL/GenBank/DDBJ whole genome shotgun (WGS) entry which is preliminary data.</text>
</comment>
<feature type="transmembrane region" description="Helical" evidence="3">
    <location>
        <begin position="105"/>
        <end position="127"/>
    </location>
</feature>
<keyword evidence="3" id="KW-0812">Transmembrane</keyword>
<reference evidence="5" key="1">
    <citation type="journal article" date="2021" name="PeerJ">
        <title>Extensive microbial diversity within the chicken gut microbiome revealed by metagenomics and culture.</title>
        <authorList>
            <person name="Gilroy R."/>
            <person name="Ravi A."/>
            <person name="Getino M."/>
            <person name="Pursley I."/>
            <person name="Horton D.L."/>
            <person name="Alikhan N.F."/>
            <person name="Baker D."/>
            <person name="Gharbi K."/>
            <person name="Hall N."/>
            <person name="Watson M."/>
            <person name="Adriaenssens E.M."/>
            <person name="Foster-Nyarko E."/>
            <person name="Jarju S."/>
            <person name="Secka A."/>
            <person name="Antonio M."/>
            <person name="Oren A."/>
            <person name="Chaudhuri R.R."/>
            <person name="La Ragione R."/>
            <person name="Hildebrand F."/>
            <person name="Pallen M.J."/>
        </authorList>
    </citation>
    <scope>NUCLEOTIDE SEQUENCE</scope>
    <source>
        <strain evidence="5">4100</strain>
    </source>
</reference>
<evidence type="ECO:0000313" key="5">
    <source>
        <dbReference type="EMBL" id="HJE39698.1"/>
    </source>
</evidence>
<protein>
    <submittedName>
        <fullName evidence="5">Metallophosphoesterase</fullName>
    </submittedName>
</protein>
<dbReference type="GO" id="GO:0009245">
    <property type="term" value="P:lipid A biosynthetic process"/>
    <property type="evidence" value="ECO:0007669"/>
    <property type="project" value="TreeGrafter"/>
</dbReference>
<reference evidence="5" key="2">
    <citation type="submission" date="2021-09" db="EMBL/GenBank/DDBJ databases">
        <authorList>
            <person name="Gilroy R."/>
        </authorList>
    </citation>
    <scope>NUCLEOTIDE SEQUENCE</scope>
    <source>
        <strain evidence="5">4100</strain>
    </source>
</reference>
<organism evidence="5 6">
    <name type="scientific">Candidatus Amulumruptor caecigallinarius</name>
    <dbReference type="NCBI Taxonomy" id="2109911"/>
    <lineage>
        <taxon>Bacteria</taxon>
        <taxon>Pseudomonadati</taxon>
        <taxon>Bacteroidota</taxon>
        <taxon>Bacteroidia</taxon>
        <taxon>Bacteroidales</taxon>
        <taxon>Muribaculaceae</taxon>
        <taxon>Candidatus Amulumruptor</taxon>
    </lineage>
</organism>